<feature type="compositionally biased region" description="Basic and acidic residues" evidence="1">
    <location>
        <begin position="16"/>
        <end position="31"/>
    </location>
</feature>
<dbReference type="PANTHER" id="PTHR10668">
    <property type="entry name" value="PHYTOENE DEHYDROGENASE"/>
    <property type="match status" value="1"/>
</dbReference>
<dbReference type="InterPro" id="IPR036188">
    <property type="entry name" value="FAD/NAD-bd_sf"/>
</dbReference>
<gene>
    <name evidence="2" type="ORF">E6C27_scaffold18G00280</name>
</gene>
<evidence type="ECO:0000256" key="1">
    <source>
        <dbReference type="SAM" id="MobiDB-lite"/>
    </source>
</evidence>
<dbReference type="PANTHER" id="PTHR10668:SF104">
    <property type="entry name" value="AMINE OXIDASE DOMAIN-CONTAINING PROTEIN"/>
    <property type="match status" value="1"/>
</dbReference>
<dbReference type="EMBL" id="SSTE01019703">
    <property type="protein sequence ID" value="KAA0036230.1"/>
    <property type="molecule type" value="Genomic_DNA"/>
</dbReference>
<dbReference type="Pfam" id="PF13450">
    <property type="entry name" value="NAD_binding_8"/>
    <property type="match status" value="1"/>
</dbReference>
<name>A0A5A7SYS0_CUCMM</name>
<reference evidence="2 3" key="1">
    <citation type="submission" date="2019-08" db="EMBL/GenBank/DDBJ databases">
        <title>Draft genome sequences of two oriental melons (Cucumis melo L. var makuwa).</title>
        <authorList>
            <person name="Kwon S.-Y."/>
        </authorList>
    </citation>
    <scope>NUCLEOTIDE SEQUENCE [LARGE SCALE GENOMIC DNA]</scope>
    <source>
        <strain evidence="3">cv. SW 3</strain>
        <tissue evidence="2">Leaf</tissue>
    </source>
</reference>
<dbReference type="Proteomes" id="UP000321393">
    <property type="component" value="Unassembled WGS sequence"/>
</dbReference>
<protein>
    <submittedName>
        <fullName evidence="2">Pyridine nucleotide-disulfide oxidoreductase domain-containing protein 2-like</fullName>
    </submittedName>
</protein>
<proteinExistence type="predicted"/>
<sequence length="654" mass="71910">MGKIVVGKNTGTSVGGKEDNREGGKNDEGRTVSKRATGHRRRGGGRLEGRAKKWSADGEEAELKIEEKGRAANYEKLKYSIYRSRKRVEAMWNRSFSSNATRAVLKDKKWDALVVGAGHNGLIAAAYLARAGLSVAVLERRHVIGGAAVTEELIPGFKFSRCSYLLSLLRPSIIRDLELRRHGLKLLKPMATSFTPCLDGRYLLLGMNDEHDYLEISKFSKRDADAYPRYEKQLHKYCKFMDFMLDSRTPEALHEGSSFSDRLRHKVQNSIFWGRCLRHALSLGQKDMLQLINLLVSPTSKVLNGWFESDVLKATLAGDAIIGTMTSIHTSGSGYVLLHHVMGETIHGDRNIWSHVEGGMGSVSMAISNAAIEAGVHIATNAEVSELMIEDSGRLKGVLLADGTQVHSSVVLSNATPYKTFVEMVPQTSLPDDFLRAIKCSDYTSGTTKINVAVDKLPQFKSCNLNNQDEVGPQHTATIHIGAERMEDIGTACQDAWNGFPSKRPVMEMTIPSSLDKTVSPPGKHVVSLFTQYTPYKPLDGSWDDVTYRDLYAKRCFKLIDEYAPGFSSSIIGYDMLTPPDLEKEIGLTGGNIFHGAMGLDSLFLMRPLKGWSNHRTPIKGLYLCGSGSHPGGGVMGAPGRNAAHVVLEDLPKP</sequence>
<organism evidence="2 3">
    <name type="scientific">Cucumis melo var. makuwa</name>
    <name type="common">Oriental melon</name>
    <dbReference type="NCBI Taxonomy" id="1194695"/>
    <lineage>
        <taxon>Eukaryota</taxon>
        <taxon>Viridiplantae</taxon>
        <taxon>Streptophyta</taxon>
        <taxon>Embryophyta</taxon>
        <taxon>Tracheophyta</taxon>
        <taxon>Spermatophyta</taxon>
        <taxon>Magnoliopsida</taxon>
        <taxon>eudicotyledons</taxon>
        <taxon>Gunneridae</taxon>
        <taxon>Pentapetalae</taxon>
        <taxon>rosids</taxon>
        <taxon>fabids</taxon>
        <taxon>Cucurbitales</taxon>
        <taxon>Cucurbitaceae</taxon>
        <taxon>Benincaseae</taxon>
        <taxon>Cucumis</taxon>
    </lineage>
</organism>
<evidence type="ECO:0000313" key="2">
    <source>
        <dbReference type="EMBL" id="KAA0036230.1"/>
    </source>
</evidence>
<dbReference type="SUPFAM" id="SSF51905">
    <property type="entry name" value="FAD/NAD(P)-binding domain"/>
    <property type="match status" value="1"/>
</dbReference>
<feature type="compositionally biased region" description="Basic residues" evidence="1">
    <location>
        <begin position="32"/>
        <end position="44"/>
    </location>
</feature>
<accession>A0A5A7SYS0</accession>
<dbReference type="STRING" id="1194695.A0A5A7SYS0"/>
<evidence type="ECO:0000313" key="3">
    <source>
        <dbReference type="Proteomes" id="UP000321393"/>
    </source>
</evidence>
<dbReference type="OrthoDB" id="7777654at2759"/>
<feature type="region of interest" description="Disordered" evidence="1">
    <location>
        <begin position="1"/>
        <end position="53"/>
    </location>
</feature>
<dbReference type="AlphaFoldDB" id="A0A5A7SYS0"/>
<comment type="caution">
    <text evidence="2">The sequence shown here is derived from an EMBL/GenBank/DDBJ whole genome shotgun (WGS) entry which is preliminary data.</text>
</comment>
<dbReference type="Gene3D" id="3.50.50.60">
    <property type="entry name" value="FAD/NAD(P)-binding domain"/>
    <property type="match status" value="2"/>
</dbReference>